<protein>
    <submittedName>
        <fullName evidence="2">Uncharacterized protein</fullName>
    </submittedName>
</protein>
<dbReference type="VEuPathDB" id="VectorBase:AMAM011941"/>
<name>A0A182SRG5_9DIPT</name>
<evidence type="ECO:0000313" key="2">
    <source>
        <dbReference type="EnsemblMetazoa" id="AMAM011941-PA"/>
    </source>
</evidence>
<reference evidence="2" key="2">
    <citation type="submission" date="2020-05" db="UniProtKB">
        <authorList>
            <consortium name="EnsemblMetazoa"/>
        </authorList>
    </citation>
    <scope>IDENTIFICATION</scope>
    <source>
        <strain evidence="2">maculatus3</strain>
    </source>
</reference>
<feature type="region of interest" description="Disordered" evidence="1">
    <location>
        <begin position="128"/>
        <end position="206"/>
    </location>
</feature>
<organism evidence="2 3">
    <name type="scientific">Anopheles maculatus</name>
    <dbReference type="NCBI Taxonomy" id="74869"/>
    <lineage>
        <taxon>Eukaryota</taxon>
        <taxon>Metazoa</taxon>
        <taxon>Ecdysozoa</taxon>
        <taxon>Arthropoda</taxon>
        <taxon>Hexapoda</taxon>
        <taxon>Insecta</taxon>
        <taxon>Pterygota</taxon>
        <taxon>Neoptera</taxon>
        <taxon>Endopterygota</taxon>
        <taxon>Diptera</taxon>
        <taxon>Nematocera</taxon>
        <taxon>Culicoidea</taxon>
        <taxon>Culicidae</taxon>
        <taxon>Anophelinae</taxon>
        <taxon>Anopheles</taxon>
        <taxon>Anopheles maculatus group</taxon>
    </lineage>
</organism>
<dbReference type="Proteomes" id="UP000075901">
    <property type="component" value="Unassembled WGS sequence"/>
</dbReference>
<keyword evidence="3" id="KW-1185">Reference proteome</keyword>
<reference evidence="3" key="1">
    <citation type="submission" date="2013-09" db="EMBL/GenBank/DDBJ databases">
        <title>The Genome Sequence of Anopheles maculatus species B.</title>
        <authorList>
            <consortium name="The Broad Institute Genomics Platform"/>
            <person name="Neafsey D.E."/>
            <person name="Besansky N."/>
            <person name="Howell P."/>
            <person name="Walton C."/>
            <person name="Young S.K."/>
            <person name="Zeng Q."/>
            <person name="Gargeya S."/>
            <person name="Fitzgerald M."/>
            <person name="Haas B."/>
            <person name="Abouelleil A."/>
            <person name="Allen A.W."/>
            <person name="Alvarado L."/>
            <person name="Arachchi H.M."/>
            <person name="Berlin A.M."/>
            <person name="Chapman S.B."/>
            <person name="Gainer-Dewar J."/>
            <person name="Goldberg J."/>
            <person name="Griggs A."/>
            <person name="Gujja S."/>
            <person name="Hansen M."/>
            <person name="Howarth C."/>
            <person name="Imamovic A."/>
            <person name="Ireland A."/>
            <person name="Larimer J."/>
            <person name="McCowan C."/>
            <person name="Murphy C."/>
            <person name="Pearson M."/>
            <person name="Poon T.W."/>
            <person name="Priest M."/>
            <person name="Roberts A."/>
            <person name="Saif S."/>
            <person name="Shea T."/>
            <person name="Sisk P."/>
            <person name="Sykes S."/>
            <person name="Wortman J."/>
            <person name="Nusbaum C."/>
            <person name="Birren B."/>
        </authorList>
    </citation>
    <scope>NUCLEOTIDE SEQUENCE [LARGE SCALE GENOMIC DNA]</scope>
    <source>
        <strain evidence="3">maculatus3</strain>
    </source>
</reference>
<feature type="compositionally biased region" description="Polar residues" evidence="1">
    <location>
        <begin position="183"/>
        <end position="201"/>
    </location>
</feature>
<accession>A0A182SRG5</accession>
<feature type="compositionally biased region" description="Polar residues" evidence="1">
    <location>
        <begin position="134"/>
        <end position="146"/>
    </location>
</feature>
<feature type="region of interest" description="Disordered" evidence="1">
    <location>
        <begin position="1"/>
        <end position="114"/>
    </location>
</feature>
<sequence length="233" mass="24495">MQEDLSKDDEIEDETLGDEEKGDAYKDNTYVADATLNEGENQDAEVSKAGETIPTDGAGATPNEGNGHANEEQAVAVSTADETSFVDVPVQNDENGPAPEVFEQPAPSDNDAYLPTIVDEGTIVGETETEAKTLDSSAMPQTNSAADATDVDETKASASEANIPPKLLTPATSADNSAPLAQPESSNVLPSAENVPNQTPAQKGLHPQLVERLVRVARTANMIKNILSVLTKH</sequence>
<dbReference type="AlphaFoldDB" id="A0A182SRG5"/>
<feature type="compositionally biased region" description="Acidic residues" evidence="1">
    <location>
        <begin position="1"/>
        <end position="17"/>
    </location>
</feature>
<dbReference type="EnsemblMetazoa" id="AMAM011941-RA">
    <property type="protein sequence ID" value="AMAM011941-PA"/>
    <property type="gene ID" value="AMAM011941"/>
</dbReference>
<proteinExistence type="predicted"/>
<evidence type="ECO:0000256" key="1">
    <source>
        <dbReference type="SAM" id="MobiDB-lite"/>
    </source>
</evidence>
<evidence type="ECO:0000313" key="3">
    <source>
        <dbReference type="Proteomes" id="UP000075901"/>
    </source>
</evidence>